<dbReference type="EMBL" id="QUZK01000041">
    <property type="protein sequence ID" value="RFF29881.1"/>
    <property type="molecule type" value="Genomic_DNA"/>
</dbReference>
<name>A0A3E1K7B9_9GAMM</name>
<organism evidence="1 2">
    <name type="scientific">Wenzhouxiangella sediminis</name>
    <dbReference type="NCBI Taxonomy" id="1792836"/>
    <lineage>
        <taxon>Bacteria</taxon>
        <taxon>Pseudomonadati</taxon>
        <taxon>Pseudomonadota</taxon>
        <taxon>Gammaproteobacteria</taxon>
        <taxon>Chromatiales</taxon>
        <taxon>Wenzhouxiangellaceae</taxon>
        <taxon>Wenzhouxiangella</taxon>
    </lineage>
</organism>
<dbReference type="SUPFAM" id="SSF48452">
    <property type="entry name" value="TPR-like"/>
    <property type="match status" value="1"/>
</dbReference>
<protein>
    <submittedName>
        <fullName evidence="1">DUF924 domain-containing protein</fullName>
    </submittedName>
</protein>
<keyword evidence="2" id="KW-1185">Reference proteome</keyword>
<gene>
    <name evidence="1" type="ORF">DZC52_10580</name>
</gene>
<evidence type="ECO:0000313" key="1">
    <source>
        <dbReference type="EMBL" id="RFF29881.1"/>
    </source>
</evidence>
<dbReference type="InterPro" id="IPR011990">
    <property type="entry name" value="TPR-like_helical_dom_sf"/>
</dbReference>
<dbReference type="Gene3D" id="1.20.58.320">
    <property type="entry name" value="TPR-like"/>
    <property type="match status" value="1"/>
</dbReference>
<reference evidence="1 2" key="1">
    <citation type="submission" date="2018-08" db="EMBL/GenBank/DDBJ databases">
        <title>Wenzhouxiangella salilacus sp. nov., a novel bacterium isolated from a saline lake in Xinjiang Province, China.</title>
        <authorList>
            <person name="Han S."/>
        </authorList>
    </citation>
    <scope>NUCLEOTIDE SEQUENCE [LARGE SCALE GENOMIC DNA]</scope>
    <source>
        <strain evidence="1 2">XDB06</strain>
    </source>
</reference>
<sequence length="202" mass="22526">MNGPDEAERLLDFWFGVAAGNPDRIAERMKFWFQPTAADDEAVGERFEPTLHKAVAGRLTDWLSSGTGRLALILALDQAPRVIFRRQPEAFAHDGQALALTLAGIAGGVDRSLGLAERAFFYMPLQHSEDPLVQEQSVARYETLANDFPEHGAIAGGFLKFAREHAEIIERFGRYPHRNKALGRESTDEELRFLEDGPTYGQ</sequence>
<evidence type="ECO:0000313" key="2">
    <source>
        <dbReference type="Proteomes" id="UP000260351"/>
    </source>
</evidence>
<dbReference type="Pfam" id="PF06041">
    <property type="entry name" value="DUF924"/>
    <property type="match status" value="1"/>
</dbReference>
<dbReference type="OrthoDB" id="7593450at2"/>
<proteinExistence type="predicted"/>
<accession>A0A3E1K7B9</accession>
<dbReference type="AlphaFoldDB" id="A0A3E1K7B9"/>
<dbReference type="RefSeq" id="WP_116651115.1">
    <property type="nucleotide sequence ID" value="NZ_QUZK01000041.1"/>
</dbReference>
<dbReference type="Proteomes" id="UP000260351">
    <property type="component" value="Unassembled WGS sequence"/>
</dbReference>
<dbReference type="Gene3D" id="1.25.40.10">
    <property type="entry name" value="Tetratricopeptide repeat domain"/>
    <property type="match status" value="1"/>
</dbReference>
<dbReference type="InterPro" id="IPR010323">
    <property type="entry name" value="DUF924"/>
</dbReference>
<comment type="caution">
    <text evidence="1">The sequence shown here is derived from an EMBL/GenBank/DDBJ whole genome shotgun (WGS) entry which is preliminary data.</text>
</comment>